<name>A0A4Y7U019_COPMI</name>
<evidence type="ECO:0000256" key="1">
    <source>
        <dbReference type="SAM" id="MobiDB-lite"/>
    </source>
</evidence>
<dbReference type="Proteomes" id="UP000298030">
    <property type="component" value="Unassembled WGS sequence"/>
</dbReference>
<organism evidence="2 3">
    <name type="scientific">Coprinellus micaceus</name>
    <name type="common">Glistening ink-cap mushroom</name>
    <name type="synonym">Coprinus micaceus</name>
    <dbReference type="NCBI Taxonomy" id="71717"/>
    <lineage>
        <taxon>Eukaryota</taxon>
        <taxon>Fungi</taxon>
        <taxon>Dikarya</taxon>
        <taxon>Basidiomycota</taxon>
        <taxon>Agaricomycotina</taxon>
        <taxon>Agaricomycetes</taxon>
        <taxon>Agaricomycetidae</taxon>
        <taxon>Agaricales</taxon>
        <taxon>Agaricineae</taxon>
        <taxon>Psathyrellaceae</taxon>
        <taxon>Coprinellus</taxon>
    </lineage>
</organism>
<evidence type="ECO:0000313" key="3">
    <source>
        <dbReference type="Proteomes" id="UP000298030"/>
    </source>
</evidence>
<accession>A0A4Y7U019</accession>
<keyword evidence="3" id="KW-1185">Reference proteome</keyword>
<protein>
    <submittedName>
        <fullName evidence="2">Uncharacterized protein</fullName>
    </submittedName>
</protein>
<dbReference type="EMBL" id="QPFP01000001">
    <property type="protein sequence ID" value="TEB39604.1"/>
    <property type="molecule type" value="Genomic_DNA"/>
</dbReference>
<gene>
    <name evidence="2" type="ORF">FA13DRAFT_11562</name>
</gene>
<feature type="region of interest" description="Disordered" evidence="1">
    <location>
        <begin position="162"/>
        <end position="184"/>
    </location>
</feature>
<sequence length="184" mass="20535">MRKPNPRIRSQAYSLLGSLFSLPSPSDDFSLYTPEALWLDVIVFLGRTEDFQNAVKILEKALKDHPKDGFSFLSATSDHAKLLEPLPTILSRALAAALKPESNEDIRSAALKLFDCLVDPMRGLEDDPHQNLYQPTTDQLYGNQRLYMTLLSRHSSWTLALSTDPPNLSPQVTPKSSPDLLKAT</sequence>
<evidence type="ECO:0000313" key="2">
    <source>
        <dbReference type="EMBL" id="TEB39604.1"/>
    </source>
</evidence>
<comment type="caution">
    <text evidence="2">The sequence shown here is derived from an EMBL/GenBank/DDBJ whole genome shotgun (WGS) entry which is preliminary data.</text>
</comment>
<proteinExistence type="predicted"/>
<dbReference type="AlphaFoldDB" id="A0A4Y7U019"/>
<feature type="compositionally biased region" description="Polar residues" evidence="1">
    <location>
        <begin position="162"/>
        <end position="176"/>
    </location>
</feature>
<reference evidence="2 3" key="1">
    <citation type="journal article" date="2019" name="Nat. Ecol. Evol.">
        <title>Megaphylogeny resolves global patterns of mushroom evolution.</title>
        <authorList>
            <person name="Varga T."/>
            <person name="Krizsan K."/>
            <person name="Foldi C."/>
            <person name="Dima B."/>
            <person name="Sanchez-Garcia M."/>
            <person name="Sanchez-Ramirez S."/>
            <person name="Szollosi G.J."/>
            <person name="Szarkandi J.G."/>
            <person name="Papp V."/>
            <person name="Albert L."/>
            <person name="Andreopoulos W."/>
            <person name="Angelini C."/>
            <person name="Antonin V."/>
            <person name="Barry K.W."/>
            <person name="Bougher N.L."/>
            <person name="Buchanan P."/>
            <person name="Buyck B."/>
            <person name="Bense V."/>
            <person name="Catcheside P."/>
            <person name="Chovatia M."/>
            <person name="Cooper J."/>
            <person name="Damon W."/>
            <person name="Desjardin D."/>
            <person name="Finy P."/>
            <person name="Geml J."/>
            <person name="Haridas S."/>
            <person name="Hughes K."/>
            <person name="Justo A."/>
            <person name="Karasinski D."/>
            <person name="Kautmanova I."/>
            <person name="Kiss B."/>
            <person name="Kocsube S."/>
            <person name="Kotiranta H."/>
            <person name="LaButti K.M."/>
            <person name="Lechner B.E."/>
            <person name="Liimatainen K."/>
            <person name="Lipzen A."/>
            <person name="Lukacs Z."/>
            <person name="Mihaltcheva S."/>
            <person name="Morgado L.N."/>
            <person name="Niskanen T."/>
            <person name="Noordeloos M.E."/>
            <person name="Ohm R.A."/>
            <person name="Ortiz-Santana B."/>
            <person name="Ovrebo C."/>
            <person name="Racz N."/>
            <person name="Riley R."/>
            <person name="Savchenko A."/>
            <person name="Shiryaev A."/>
            <person name="Soop K."/>
            <person name="Spirin V."/>
            <person name="Szebenyi C."/>
            <person name="Tomsovsky M."/>
            <person name="Tulloss R.E."/>
            <person name="Uehling J."/>
            <person name="Grigoriev I.V."/>
            <person name="Vagvolgyi C."/>
            <person name="Papp T."/>
            <person name="Martin F.M."/>
            <person name="Miettinen O."/>
            <person name="Hibbett D.S."/>
            <person name="Nagy L.G."/>
        </authorList>
    </citation>
    <scope>NUCLEOTIDE SEQUENCE [LARGE SCALE GENOMIC DNA]</scope>
    <source>
        <strain evidence="2 3">FP101781</strain>
    </source>
</reference>